<sequence>MQVIFMPTKTLLLILALVLILIMLEIMFTPSIAQINNNLLLNQYFFLL</sequence>
<proteinExistence type="predicted"/>
<dbReference type="HOGENOM" id="CLU_3153834_0_0_4"/>
<reference evidence="1" key="1">
    <citation type="submission" date="2009-04" db="EMBL/GenBank/DDBJ databases">
        <authorList>
            <person name="Weinstock G."/>
            <person name="Sodergren E."/>
            <person name="Clifton S."/>
            <person name="Fulton L."/>
            <person name="Fulton B."/>
            <person name="Courtney L."/>
            <person name="Fronick C."/>
            <person name="Harrison M."/>
            <person name="Strong C."/>
            <person name="Farmer C."/>
            <person name="Delahaunty K."/>
            <person name="Markovic C."/>
            <person name="Hall O."/>
            <person name="Minx P."/>
            <person name="Tomlinson C."/>
            <person name="Mitreva M."/>
            <person name="Nelson J."/>
            <person name="Hou S."/>
            <person name="Wollam A."/>
            <person name="Pepin K.H."/>
            <person name="Johnson M."/>
            <person name="Bhonagiri V."/>
            <person name="Nash W.E."/>
            <person name="Warren W."/>
            <person name="Chinwalla A."/>
            <person name="Mardis E.R."/>
            <person name="Wilson R.K."/>
        </authorList>
    </citation>
    <scope>NUCLEOTIDE SEQUENCE [LARGE SCALE GENOMIC DNA]</scope>
    <source>
        <strain evidence="1">ATCC 51147</strain>
    </source>
</reference>
<comment type="caution">
    <text evidence="1">The sequence shown here is derived from an EMBL/GenBank/DDBJ whole genome shotgun (WGS) entry which is preliminary data.</text>
</comment>
<accession>C4GK35</accession>
<gene>
    <name evidence="1" type="ORF">GCWU000324_02409</name>
</gene>
<dbReference type="AlphaFoldDB" id="C4GK35"/>
<dbReference type="Proteomes" id="UP000003009">
    <property type="component" value="Unassembled WGS sequence"/>
</dbReference>
<protein>
    <submittedName>
        <fullName evidence="1">Uncharacterized protein</fullName>
    </submittedName>
</protein>
<evidence type="ECO:0000313" key="2">
    <source>
        <dbReference type="Proteomes" id="UP000003009"/>
    </source>
</evidence>
<organism evidence="1 2">
    <name type="scientific">Kingella oralis ATCC 51147</name>
    <dbReference type="NCBI Taxonomy" id="629741"/>
    <lineage>
        <taxon>Bacteria</taxon>
        <taxon>Pseudomonadati</taxon>
        <taxon>Pseudomonadota</taxon>
        <taxon>Betaproteobacteria</taxon>
        <taxon>Neisseriales</taxon>
        <taxon>Neisseriaceae</taxon>
        <taxon>Kingella</taxon>
    </lineage>
</organism>
<evidence type="ECO:0000313" key="1">
    <source>
        <dbReference type="EMBL" id="EEP68157.1"/>
    </source>
</evidence>
<dbReference type="EMBL" id="ACJW02000003">
    <property type="protein sequence ID" value="EEP68157.1"/>
    <property type="molecule type" value="Genomic_DNA"/>
</dbReference>
<dbReference type="STRING" id="629741.GCWU000324_02409"/>
<name>C4GK35_9NEIS</name>
<keyword evidence="2" id="KW-1185">Reference proteome</keyword>